<dbReference type="SMART" id="SM00561">
    <property type="entry name" value="MBT"/>
    <property type="match status" value="2"/>
</dbReference>
<dbReference type="VEuPathDB" id="VectorBase:LDEU000369"/>
<comment type="subcellular location">
    <subcellularLocation>
        <location evidence="1">Nucleus</location>
    </subcellularLocation>
</comment>
<comment type="caution">
    <text evidence="8">The sequence shown here is derived from an EMBL/GenBank/DDBJ whole genome shotgun (WGS) entry which is preliminary data.</text>
</comment>
<feature type="region of interest" description="Disordered" evidence="6">
    <location>
        <begin position="642"/>
        <end position="745"/>
    </location>
</feature>
<dbReference type="Gene3D" id="2.30.30.140">
    <property type="match status" value="4"/>
</dbReference>
<dbReference type="GO" id="GO:0045892">
    <property type="term" value="P:negative regulation of DNA-templated transcription"/>
    <property type="evidence" value="ECO:0007669"/>
    <property type="project" value="TreeGrafter"/>
</dbReference>
<evidence type="ECO:0000256" key="3">
    <source>
        <dbReference type="ARBA" id="ARBA00022737"/>
    </source>
</evidence>
<dbReference type="Proteomes" id="UP000288716">
    <property type="component" value="Unassembled WGS sequence"/>
</dbReference>
<evidence type="ECO:0000256" key="2">
    <source>
        <dbReference type="ARBA" id="ARBA00022491"/>
    </source>
</evidence>
<dbReference type="InterPro" id="IPR050548">
    <property type="entry name" value="PcG_chromatin_remod_factors"/>
</dbReference>
<evidence type="ECO:0000256" key="5">
    <source>
        <dbReference type="PROSITE-ProRule" id="PRU00459"/>
    </source>
</evidence>
<dbReference type="InterPro" id="IPR038348">
    <property type="entry name" value="SLED_sf"/>
</dbReference>
<feature type="compositionally biased region" description="Polar residues" evidence="6">
    <location>
        <begin position="642"/>
        <end position="653"/>
    </location>
</feature>
<dbReference type="PANTHER" id="PTHR12247">
    <property type="entry name" value="POLYCOMB GROUP PROTEIN"/>
    <property type="match status" value="1"/>
</dbReference>
<feature type="repeat" description="MBT" evidence="5">
    <location>
        <begin position="111"/>
        <end position="213"/>
    </location>
</feature>
<dbReference type="PANTHER" id="PTHR12247:SF132">
    <property type="entry name" value="POLYCOMB PROTEIN SCM"/>
    <property type="match status" value="1"/>
</dbReference>
<sequence length="842" mass="96051">MSADIDYSVDCENVIRDDVFWHIEASLNNGFEISMKVEIEHCDNKYWIATIVGVFGQLLSLKWEGSADNFWFDVKNKKCYFLGYFREIENYTLQPPQNVHLSELSVAEIASRYNDSLNDRCESSKPLSLFTSGGISPVELFNAGIIVEVSHLFDPEKHWFAEIIRNVGGRLKLKWVCRGDLDKNCDTFWLFLSHPRVHYLGFAKEKGNISYEPPILYESWASDIHEYLSFEESDATILRKYLLQAAKNKRPRLFEPCSLQNVKLNDKVLTFDTENLTLRPGNVKNTVENEYLLINQSNDDITHCYPSEDSYVVLPFFWECDFDISLLCEGDEIASNDRSHCLQKLAGRAAPLVLISSPKANEFVINAKLEVVHPKDAERICEGRVTRVTFPLVWIEISSEITVVLPYNSTELFPCGWAKNNDYPVTSMLSCIEKNEEKVTEKNGMSNEEITMHSSVPCNLIPNGSKAWCPRIYFNHKCFTGPALSKSKICELPRFVGPGPVQLVIQEVVSKIISVAYVPSRVLNELSSKAFDELVKKNNIKKTLRVEFKAKYQKRCHRDRITVIRSSEQVEEYCRTVCSHLKCCYNLFGTQLYDGDECPSNCRGLTKSNKVLKRAIYYREKAAEAKLGQQCDETQKKLTLLPNCSDNENNRNQVSERKTGNESPTSDTESNGNRKEESTSSQATSDSKIDADESPKSDHVKKENVETYVKRRSSSSDCSSRGTPNTNTGDDQNNSPVSKPKKNKLMNCDDDVENFENPLNWSVKDVYNVIKQSHCSVFANTLLEHEIDGAALLLLDNETIRTNLLTGYTRRYTAQQVVQLSTLIQRLKSKWYRSVGRMQCLR</sequence>
<evidence type="ECO:0000256" key="6">
    <source>
        <dbReference type="SAM" id="MobiDB-lite"/>
    </source>
</evidence>
<accession>A0A443SVX6</accession>
<dbReference type="InterPro" id="IPR013761">
    <property type="entry name" value="SAM/pointed_sf"/>
</dbReference>
<dbReference type="SUPFAM" id="SSF47769">
    <property type="entry name" value="SAM/Pointed domain"/>
    <property type="match status" value="1"/>
</dbReference>
<dbReference type="InterPro" id="IPR004092">
    <property type="entry name" value="Mbt"/>
</dbReference>
<dbReference type="SUPFAM" id="SSF63748">
    <property type="entry name" value="Tudor/PWWP/MBT"/>
    <property type="match status" value="3"/>
</dbReference>
<dbReference type="GO" id="GO:0042393">
    <property type="term" value="F:histone binding"/>
    <property type="evidence" value="ECO:0007669"/>
    <property type="project" value="TreeGrafter"/>
</dbReference>
<dbReference type="Gene3D" id="1.10.150.50">
    <property type="entry name" value="Transcription Factor, Ets-1"/>
    <property type="match status" value="1"/>
</dbReference>
<organism evidence="8 9">
    <name type="scientific">Leptotrombidium deliense</name>
    <dbReference type="NCBI Taxonomy" id="299467"/>
    <lineage>
        <taxon>Eukaryota</taxon>
        <taxon>Metazoa</taxon>
        <taxon>Ecdysozoa</taxon>
        <taxon>Arthropoda</taxon>
        <taxon>Chelicerata</taxon>
        <taxon>Arachnida</taxon>
        <taxon>Acari</taxon>
        <taxon>Acariformes</taxon>
        <taxon>Trombidiformes</taxon>
        <taxon>Prostigmata</taxon>
        <taxon>Anystina</taxon>
        <taxon>Parasitengona</taxon>
        <taxon>Trombiculoidea</taxon>
        <taxon>Trombiculidae</taxon>
        <taxon>Leptotrombidium</taxon>
    </lineage>
</organism>
<dbReference type="PROSITE" id="PS51079">
    <property type="entry name" value="MBT"/>
    <property type="match status" value="1"/>
</dbReference>
<feature type="compositionally biased region" description="Polar residues" evidence="6">
    <location>
        <begin position="722"/>
        <end position="732"/>
    </location>
</feature>
<evidence type="ECO:0000259" key="7">
    <source>
        <dbReference type="Pfam" id="PF12140"/>
    </source>
</evidence>
<feature type="domain" description="SLED" evidence="7">
    <location>
        <begin position="469"/>
        <end position="591"/>
    </location>
</feature>
<gene>
    <name evidence="8" type="ORF">B4U80_01160</name>
</gene>
<dbReference type="AlphaFoldDB" id="A0A443SVX6"/>
<dbReference type="InterPro" id="IPR021987">
    <property type="entry name" value="SLED"/>
</dbReference>
<dbReference type="OrthoDB" id="5917609at2759"/>
<evidence type="ECO:0000256" key="4">
    <source>
        <dbReference type="ARBA" id="ARBA00023242"/>
    </source>
</evidence>
<dbReference type="STRING" id="299467.A0A443SVX6"/>
<keyword evidence="9" id="KW-1185">Reference proteome</keyword>
<dbReference type="EMBL" id="NCKV01000091">
    <property type="protein sequence ID" value="RWS31671.1"/>
    <property type="molecule type" value="Genomic_DNA"/>
</dbReference>
<dbReference type="GO" id="GO:0003682">
    <property type="term" value="F:chromatin binding"/>
    <property type="evidence" value="ECO:0007669"/>
    <property type="project" value="TreeGrafter"/>
</dbReference>
<evidence type="ECO:0000313" key="9">
    <source>
        <dbReference type="Proteomes" id="UP000288716"/>
    </source>
</evidence>
<feature type="compositionally biased region" description="Basic and acidic residues" evidence="6">
    <location>
        <begin position="687"/>
        <end position="709"/>
    </location>
</feature>
<keyword evidence="3" id="KW-0677">Repeat</keyword>
<name>A0A443SVX6_9ACAR</name>
<dbReference type="Gene3D" id="3.90.1150.190">
    <property type="entry name" value="SLED domain"/>
    <property type="match status" value="1"/>
</dbReference>
<feature type="compositionally biased region" description="Polar residues" evidence="6">
    <location>
        <begin position="661"/>
        <end position="671"/>
    </location>
</feature>
<proteinExistence type="predicted"/>
<dbReference type="GO" id="GO:0005634">
    <property type="term" value="C:nucleus"/>
    <property type="evidence" value="ECO:0007669"/>
    <property type="project" value="UniProtKB-SubCell"/>
</dbReference>
<keyword evidence="4" id="KW-0539">Nucleus</keyword>
<evidence type="ECO:0000313" key="8">
    <source>
        <dbReference type="EMBL" id="RWS31671.1"/>
    </source>
</evidence>
<dbReference type="Pfam" id="PF12140">
    <property type="entry name" value="SLED"/>
    <property type="match status" value="1"/>
</dbReference>
<evidence type="ECO:0000256" key="1">
    <source>
        <dbReference type="ARBA" id="ARBA00004123"/>
    </source>
</evidence>
<reference evidence="8 9" key="1">
    <citation type="journal article" date="2018" name="Gigascience">
        <title>Genomes of trombidid mites reveal novel predicted allergens and laterally-transferred genes associated with secondary metabolism.</title>
        <authorList>
            <person name="Dong X."/>
            <person name="Chaisiri K."/>
            <person name="Xia D."/>
            <person name="Armstrong S.D."/>
            <person name="Fang Y."/>
            <person name="Donnelly M.J."/>
            <person name="Kadowaki T."/>
            <person name="McGarry J.W."/>
            <person name="Darby A.C."/>
            <person name="Makepeace B.L."/>
        </authorList>
    </citation>
    <scope>NUCLEOTIDE SEQUENCE [LARGE SCALE GENOMIC DNA]</scope>
    <source>
        <strain evidence="8">UoL-UT</strain>
    </source>
</reference>
<keyword evidence="2" id="KW-0678">Repressor</keyword>
<dbReference type="Pfam" id="PF02820">
    <property type="entry name" value="MBT"/>
    <property type="match status" value="3"/>
</dbReference>
<protein>
    <submittedName>
        <fullName evidence="8">Scm-like with four MBT domains protein 1 isoform X4</fullName>
    </submittedName>
</protein>